<evidence type="ECO:0000313" key="2">
    <source>
        <dbReference type="Proteomes" id="UP001165423"/>
    </source>
</evidence>
<keyword evidence="2" id="KW-1185">Reference proteome</keyword>
<accession>A0ABT0A0L5</accession>
<dbReference type="EMBL" id="JALGCL010000001">
    <property type="protein sequence ID" value="MCJ0824521.1"/>
    <property type="molecule type" value="Genomic_DNA"/>
</dbReference>
<name>A0ABT0A0L5_9GAMM</name>
<gene>
    <name evidence="1" type="ORF">MQC88_00865</name>
</gene>
<protein>
    <submittedName>
        <fullName evidence="1">Uncharacterized protein</fullName>
    </submittedName>
</protein>
<evidence type="ECO:0000313" key="1">
    <source>
        <dbReference type="EMBL" id="MCJ0824521.1"/>
    </source>
</evidence>
<dbReference type="Proteomes" id="UP001165423">
    <property type="component" value="Unassembled WGS sequence"/>
</dbReference>
<organism evidence="1 2">
    <name type="scientific">Cognatiluteimonas sedimenti</name>
    <dbReference type="NCBI Taxonomy" id="2927791"/>
    <lineage>
        <taxon>Bacteria</taxon>
        <taxon>Pseudomonadati</taxon>
        <taxon>Pseudomonadota</taxon>
        <taxon>Gammaproteobacteria</taxon>
        <taxon>Lysobacterales</taxon>
        <taxon>Lysobacteraceae</taxon>
        <taxon>Cognatiluteimonas</taxon>
    </lineage>
</organism>
<sequence length="93" mass="9811">MKATVAGLITPHVLAIADLAAQAEKGAIVDWHVRDAVARTIGELGLQYNAGDLIASYIQWLETAAREAGQAREAYARVLQAAVTAARALGERA</sequence>
<comment type="caution">
    <text evidence="1">The sequence shown here is derived from an EMBL/GenBank/DDBJ whole genome shotgun (WGS) entry which is preliminary data.</text>
</comment>
<reference evidence="1 2" key="1">
    <citation type="submission" date="2022-03" db="EMBL/GenBank/DDBJ databases">
        <title>Luteimonas soily sp. nov., a novel bacterium isolated from the soil.</title>
        <authorList>
            <person name="Zhang X."/>
        </authorList>
    </citation>
    <scope>NUCLEOTIDE SEQUENCE [LARGE SCALE GENOMIC DNA]</scope>
    <source>
        <strain evidence="1 2">50</strain>
    </source>
</reference>
<proteinExistence type="predicted"/>
<dbReference type="RefSeq" id="WP_243318320.1">
    <property type="nucleotide sequence ID" value="NZ_JALGCL010000001.1"/>
</dbReference>